<keyword evidence="1" id="KW-0812">Transmembrane</keyword>
<protein>
    <recommendedName>
        <fullName evidence="4">Type 4 fimbrial biogenesis protein PilX N-terminal domain-containing protein</fullName>
    </recommendedName>
</protein>
<keyword evidence="1" id="KW-0472">Membrane</keyword>
<dbReference type="EMBL" id="MGIT01000001">
    <property type="protein sequence ID" value="OGM93208.1"/>
    <property type="molecule type" value="Genomic_DNA"/>
</dbReference>
<evidence type="ECO:0008006" key="4">
    <source>
        <dbReference type="Google" id="ProtNLM"/>
    </source>
</evidence>
<reference evidence="2 3" key="1">
    <citation type="journal article" date="2016" name="Nat. Commun.">
        <title>Thousands of microbial genomes shed light on interconnected biogeochemical processes in an aquifer system.</title>
        <authorList>
            <person name="Anantharaman K."/>
            <person name="Brown C.T."/>
            <person name="Hug L.A."/>
            <person name="Sharon I."/>
            <person name="Castelle C.J."/>
            <person name="Probst A.J."/>
            <person name="Thomas B.C."/>
            <person name="Singh A."/>
            <person name="Wilkins M.J."/>
            <person name="Karaoz U."/>
            <person name="Brodie E.L."/>
            <person name="Williams K.H."/>
            <person name="Hubbard S.S."/>
            <person name="Banfield J.F."/>
        </authorList>
    </citation>
    <scope>NUCLEOTIDE SEQUENCE [LARGE SCALE GENOMIC DNA]</scope>
</reference>
<feature type="transmembrane region" description="Helical" evidence="1">
    <location>
        <begin position="21"/>
        <end position="46"/>
    </location>
</feature>
<organism evidence="2 3">
    <name type="scientific">Candidatus Wolfebacteria bacterium RIFOXYB1_FULL_54_12</name>
    <dbReference type="NCBI Taxonomy" id="1802559"/>
    <lineage>
        <taxon>Bacteria</taxon>
        <taxon>Candidatus Wolfeibacteriota</taxon>
    </lineage>
</organism>
<proteinExistence type="predicted"/>
<evidence type="ECO:0000313" key="2">
    <source>
        <dbReference type="EMBL" id="OGM93208.1"/>
    </source>
</evidence>
<comment type="caution">
    <text evidence="2">The sequence shown here is derived from an EMBL/GenBank/DDBJ whole genome shotgun (WGS) entry which is preliminary data.</text>
</comment>
<dbReference type="Proteomes" id="UP000176422">
    <property type="component" value="Unassembled WGS sequence"/>
</dbReference>
<keyword evidence="1" id="KW-1133">Transmembrane helix</keyword>
<gene>
    <name evidence="2" type="ORF">A2372_02270</name>
</gene>
<sequence>MKQRILIQSGGFSRSASRRTMGFLLVEAMVSMSVLMVGVLGVFALMSQSIKLTRTINDQYVATYLAAEGVEVVKNILDSNALTDPGAWNAGGFDAAACYELDYATDDLGSALSASCSGSGATSLLFDGSVYGYAGGTASGFSRTVQITPIMDGAQIGVRVRSTVRWAGREQSFALEDTFYAWH</sequence>
<dbReference type="STRING" id="1802559.A2372_02270"/>
<accession>A0A1F8DZ23</accession>
<evidence type="ECO:0000256" key="1">
    <source>
        <dbReference type="SAM" id="Phobius"/>
    </source>
</evidence>
<evidence type="ECO:0000313" key="3">
    <source>
        <dbReference type="Proteomes" id="UP000176422"/>
    </source>
</evidence>
<dbReference type="AlphaFoldDB" id="A0A1F8DZ23"/>
<name>A0A1F8DZ23_9BACT</name>